<evidence type="ECO:0000313" key="16">
    <source>
        <dbReference type="Proteomes" id="UP000812440"/>
    </source>
</evidence>
<dbReference type="OrthoDB" id="9889922at2759"/>
<feature type="transmembrane region" description="Helical" evidence="13">
    <location>
        <begin position="116"/>
        <end position="139"/>
    </location>
</feature>
<feature type="transmembrane region" description="Helical" evidence="13">
    <location>
        <begin position="214"/>
        <end position="237"/>
    </location>
</feature>
<dbReference type="EMBL" id="JAACNH010000001">
    <property type="protein sequence ID" value="KAG8455586.1"/>
    <property type="molecule type" value="Genomic_DNA"/>
</dbReference>
<feature type="transmembrane region" description="Helical" evidence="13">
    <location>
        <begin position="249"/>
        <end position="268"/>
    </location>
</feature>
<evidence type="ECO:0000256" key="12">
    <source>
        <dbReference type="ARBA" id="ARBA00023224"/>
    </source>
</evidence>
<keyword evidence="12" id="KW-0807">Transducer</keyword>
<dbReference type="PRINTS" id="PR00237">
    <property type="entry name" value="GPCRRHODOPSN"/>
</dbReference>
<reference evidence="15" key="1">
    <citation type="thesis" date="2020" institute="ProQuest LLC" country="789 East Eisenhower Parkway, Ann Arbor, MI, USA">
        <title>Comparative Genomics and Chromosome Evolution.</title>
        <authorList>
            <person name="Mudd A.B."/>
        </authorList>
    </citation>
    <scope>NUCLEOTIDE SEQUENCE</scope>
    <source>
        <strain evidence="15">Female2</strain>
        <tissue evidence="15">Blood</tissue>
    </source>
</reference>
<name>A0A8T2KMI7_9PIPI</name>
<evidence type="ECO:0000256" key="11">
    <source>
        <dbReference type="ARBA" id="ARBA00023180"/>
    </source>
</evidence>
<keyword evidence="16" id="KW-1185">Reference proteome</keyword>
<evidence type="ECO:0000259" key="14">
    <source>
        <dbReference type="PROSITE" id="PS50262"/>
    </source>
</evidence>
<keyword evidence="3" id="KW-0716">Sensory transduction</keyword>
<keyword evidence="6 13" id="KW-1133">Transmembrane helix</keyword>
<feature type="transmembrane region" description="Helical" evidence="13">
    <location>
        <begin position="181"/>
        <end position="202"/>
    </location>
</feature>
<dbReference type="PANTHER" id="PTHR24242">
    <property type="entry name" value="G-PROTEIN COUPLED RECEPTOR"/>
    <property type="match status" value="1"/>
</dbReference>
<sequence>MTLFILFMLFYIAICVENLLIIVLVSISSRLQTPMYFILKSMSICELVSATSLVPKMLHDILSDRATITITGCIVQLNIWGTMGILIYLLYALMSYDRYWAIANPLRYSSLIDNKLCFHIVMVFCLIAFASTVLISVLLSRLEFCDGNVIDHFYCDFSPVVHLSCSDTVLVQTVGTLSSGLVILLPLIFILFSYIFIICKILRISSATGRKKSFSTCSSHLLVVAINYGILISVYVLPGKAHSPDVNKGLSFIYVMATPLINPIIYTLKNEEFRIALEAKARVMKMHFCQ</sequence>
<dbReference type="InterPro" id="IPR017452">
    <property type="entry name" value="GPCR_Rhodpsn_7TM"/>
</dbReference>
<keyword evidence="7" id="KW-0297">G-protein coupled receptor</keyword>
<dbReference type="Pfam" id="PF13853">
    <property type="entry name" value="7tm_4"/>
    <property type="match status" value="1"/>
</dbReference>
<evidence type="ECO:0000256" key="4">
    <source>
        <dbReference type="ARBA" id="ARBA00022692"/>
    </source>
</evidence>
<feature type="transmembrane region" description="Helical" evidence="13">
    <location>
        <begin position="6"/>
        <end position="25"/>
    </location>
</feature>
<dbReference type="GO" id="GO:0004930">
    <property type="term" value="F:G protein-coupled receptor activity"/>
    <property type="evidence" value="ECO:0007669"/>
    <property type="project" value="UniProtKB-KW"/>
</dbReference>
<evidence type="ECO:0000256" key="1">
    <source>
        <dbReference type="ARBA" id="ARBA00004651"/>
    </source>
</evidence>
<evidence type="ECO:0000256" key="7">
    <source>
        <dbReference type="ARBA" id="ARBA00023040"/>
    </source>
</evidence>
<dbReference type="PROSITE" id="PS50262">
    <property type="entry name" value="G_PROTEIN_RECEP_F1_2"/>
    <property type="match status" value="1"/>
</dbReference>
<keyword evidence="5" id="KW-0552">Olfaction</keyword>
<keyword evidence="4 13" id="KW-0812">Transmembrane</keyword>
<dbReference type="FunFam" id="1.20.1070.10:FF:000010">
    <property type="entry name" value="Olfactory receptor"/>
    <property type="match status" value="1"/>
</dbReference>
<feature type="domain" description="G-protein coupled receptors family 1 profile" evidence="14">
    <location>
        <begin position="17"/>
        <end position="266"/>
    </location>
</feature>
<organism evidence="15 16">
    <name type="scientific">Hymenochirus boettgeri</name>
    <name type="common">Congo dwarf clawed frog</name>
    <dbReference type="NCBI Taxonomy" id="247094"/>
    <lineage>
        <taxon>Eukaryota</taxon>
        <taxon>Metazoa</taxon>
        <taxon>Chordata</taxon>
        <taxon>Craniata</taxon>
        <taxon>Vertebrata</taxon>
        <taxon>Euteleostomi</taxon>
        <taxon>Amphibia</taxon>
        <taxon>Batrachia</taxon>
        <taxon>Anura</taxon>
        <taxon>Pipoidea</taxon>
        <taxon>Pipidae</taxon>
        <taxon>Pipinae</taxon>
        <taxon>Hymenochirus</taxon>
    </lineage>
</organism>
<dbReference type="InterPro" id="IPR000276">
    <property type="entry name" value="GPCR_Rhodpsn"/>
</dbReference>
<dbReference type="Proteomes" id="UP000812440">
    <property type="component" value="Chromosome 1"/>
</dbReference>
<evidence type="ECO:0000256" key="2">
    <source>
        <dbReference type="ARBA" id="ARBA00022475"/>
    </source>
</evidence>
<evidence type="ECO:0000256" key="13">
    <source>
        <dbReference type="SAM" id="Phobius"/>
    </source>
</evidence>
<proteinExistence type="predicted"/>
<evidence type="ECO:0000256" key="10">
    <source>
        <dbReference type="ARBA" id="ARBA00023170"/>
    </source>
</evidence>
<dbReference type="SUPFAM" id="SSF81321">
    <property type="entry name" value="Family A G protein-coupled receptor-like"/>
    <property type="match status" value="1"/>
</dbReference>
<keyword evidence="11" id="KW-0325">Glycoprotein</keyword>
<keyword evidence="9" id="KW-1015">Disulfide bond</keyword>
<dbReference type="InterPro" id="IPR000725">
    <property type="entry name" value="Olfact_rcpt"/>
</dbReference>
<evidence type="ECO:0000256" key="9">
    <source>
        <dbReference type="ARBA" id="ARBA00023157"/>
    </source>
</evidence>
<evidence type="ECO:0000256" key="3">
    <source>
        <dbReference type="ARBA" id="ARBA00022606"/>
    </source>
</evidence>
<protein>
    <recommendedName>
        <fullName evidence="14">G-protein coupled receptors family 1 profile domain-containing protein</fullName>
    </recommendedName>
</protein>
<dbReference type="GO" id="GO:0005886">
    <property type="term" value="C:plasma membrane"/>
    <property type="evidence" value="ECO:0007669"/>
    <property type="project" value="UniProtKB-SubCell"/>
</dbReference>
<keyword evidence="10" id="KW-0675">Receptor</keyword>
<evidence type="ECO:0000256" key="6">
    <source>
        <dbReference type="ARBA" id="ARBA00022989"/>
    </source>
</evidence>
<evidence type="ECO:0000256" key="8">
    <source>
        <dbReference type="ARBA" id="ARBA00023136"/>
    </source>
</evidence>
<comment type="subcellular location">
    <subcellularLocation>
        <location evidence="1">Cell membrane</location>
        <topology evidence="1">Multi-pass membrane protein</topology>
    </subcellularLocation>
</comment>
<comment type="caution">
    <text evidence="15">The sequence shown here is derived from an EMBL/GenBank/DDBJ whole genome shotgun (WGS) entry which is preliminary data.</text>
</comment>
<dbReference type="Gene3D" id="1.20.1070.10">
    <property type="entry name" value="Rhodopsin 7-helix transmembrane proteins"/>
    <property type="match status" value="1"/>
</dbReference>
<keyword evidence="2" id="KW-1003">Cell membrane</keyword>
<dbReference type="InterPro" id="IPR050939">
    <property type="entry name" value="Olfactory_GPCR1"/>
</dbReference>
<dbReference type="GO" id="GO:0004984">
    <property type="term" value="F:olfactory receptor activity"/>
    <property type="evidence" value="ECO:0007669"/>
    <property type="project" value="InterPro"/>
</dbReference>
<dbReference type="PANTHER" id="PTHR24242:SF253">
    <property type="entry name" value="OLFACTORY RECEPTOR-RELATED"/>
    <property type="match status" value="1"/>
</dbReference>
<dbReference type="AlphaFoldDB" id="A0A8T2KMI7"/>
<keyword evidence="8 13" id="KW-0472">Membrane</keyword>
<accession>A0A8T2KMI7</accession>
<evidence type="ECO:0000313" key="15">
    <source>
        <dbReference type="EMBL" id="KAG8455586.1"/>
    </source>
</evidence>
<evidence type="ECO:0000256" key="5">
    <source>
        <dbReference type="ARBA" id="ARBA00022725"/>
    </source>
</evidence>
<feature type="transmembrane region" description="Helical" evidence="13">
    <location>
        <begin position="74"/>
        <end position="96"/>
    </location>
</feature>
<gene>
    <name evidence="15" type="ORF">GDO86_001692</name>
</gene>
<dbReference type="PRINTS" id="PR00245">
    <property type="entry name" value="OLFACTORYR"/>
</dbReference>